<feature type="compositionally biased region" description="Low complexity" evidence="1">
    <location>
        <begin position="102"/>
        <end position="120"/>
    </location>
</feature>
<evidence type="ECO:0000313" key="3">
    <source>
        <dbReference type="Proteomes" id="UP000041254"/>
    </source>
</evidence>
<feature type="compositionally biased region" description="Low complexity" evidence="1">
    <location>
        <begin position="165"/>
        <end position="179"/>
    </location>
</feature>
<organism evidence="2 3">
    <name type="scientific">Vitrella brassicaformis (strain CCMP3155)</name>
    <dbReference type="NCBI Taxonomy" id="1169540"/>
    <lineage>
        <taxon>Eukaryota</taxon>
        <taxon>Sar</taxon>
        <taxon>Alveolata</taxon>
        <taxon>Colpodellida</taxon>
        <taxon>Vitrellaceae</taxon>
        <taxon>Vitrella</taxon>
    </lineage>
</organism>
<feature type="compositionally biased region" description="Basic and acidic residues" evidence="1">
    <location>
        <begin position="54"/>
        <end position="65"/>
    </location>
</feature>
<feature type="compositionally biased region" description="Basic and acidic residues" evidence="1">
    <location>
        <begin position="35"/>
        <end position="44"/>
    </location>
</feature>
<dbReference type="AlphaFoldDB" id="A0A0G4EGW3"/>
<evidence type="ECO:0000313" key="2">
    <source>
        <dbReference type="EMBL" id="CEL94713.1"/>
    </source>
</evidence>
<dbReference type="EMBL" id="CDMY01000225">
    <property type="protein sequence ID" value="CEL94713.1"/>
    <property type="molecule type" value="Genomic_DNA"/>
</dbReference>
<reference evidence="2 3" key="1">
    <citation type="submission" date="2014-11" db="EMBL/GenBank/DDBJ databases">
        <authorList>
            <person name="Zhu J."/>
            <person name="Qi W."/>
            <person name="Song R."/>
        </authorList>
    </citation>
    <scope>NUCLEOTIDE SEQUENCE [LARGE SCALE GENOMIC DNA]</scope>
</reference>
<dbReference type="InParanoid" id="A0A0G4EGW3"/>
<evidence type="ECO:0000256" key="1">
    <source>
        <dbReference type="SAM" id="MobiDB-lite"/>
    </source>
</evidence>
<feature type="compositionally biased region" description="Basic and acidic residues" evidence="1">
    <location>
        <begin position="72"/>
        <end position="84"/>
    </location>
</feature>
<dbReference type="Proteomes" id="UP000041254">
    <property type="component" value="Unassembled WGS sequence"/>
</dbReference>
<accession>A0A0G4EGW3</accession>
<dbReference type="VEuPathDB" id="CryptoDB:Vbra_7386"/>
<feature type="region of interest" description="Disordered" evidence="1">
    <location>
        <begin position="197"/>
        <end position="246"/>
    </location>
</feature>
<sequence>MNAGKHSDLLRQEDDSQHETQPYEIRHPPAPFADAARDAARPEAADSGTNSDTVPDRRSRDGTSERRKRQRCSGEGENDAHEEAACIDLTGDGGEGGRLACGEESGAASAVPAAAAAAAQEAEHEGDGEGDGDSQKSSDTLDSLQLLELLRKVKRRRRDRVVPSGAQHATSAQPAAAAAAAHASVAIGAGTAAAEGGHGSLMPSGNEDGLLSLLSGGVDAAPPRLETLHKEGCDGEGGQGGDGAGG</sequence>
<feature type="compositionally biased region" description="Gly residues" evidence="1">
    <location>
        <begin position="235"/>
        <end position="246"/>
    </location>
</feature>
<keyword evidence="3" id="KW-1185">Reference proteome</keyword>
<gene>
    <name evidence="2" type="ORF">Vbra_7386</name>
</gene>
<feature type="region of interest" description="Disordered" evidence="1">
    <location>
        <begin position="1"/>
        <end position="179"/>
    </location>
</feature>
<feature type="compositionally biased region" description="Basic and acidic residues" evidence="1">
    <location>
        <begin position="1"/>
        <end position="18"/>
    </location>
</feature>
<name>A0A0G4EGW3_VITBC</name>
<proteinExistence type="predicted"/>
<feature type="compositionally biased region" description="Low complexity" evidence="1">
    <location>
        <begin position="135"/>
        <end position="148"/>
    </location>
</feature>
<protein>
    <submittedName>
        <fullName evidence="2">Uncharacterized protein</fullName>
    </submittedName>
</protein>